<evidence type="ECO:0000256" key="3">
    <source>
        <dbReference type="ARBA" id="ARBA00022989"/>
    </source>
</evidence>
<gene>
    <name evidence="6" type="primary">yfdC</name>
    <name evidence="6" type="ORF">Pla8534_45900</name>
</gene>
<organism evidence="6 7">
    <name type="scientific">Lignipirellula cremea</name>
    <dbReference type="NCBI Taxonomy" id="2528010"/>
    <lineage>
        <taxon>Bacteria</taxon>
        <taxon>Pseudomonadati</taxon>
        <taxon>Planctomycetota</taxon>
        <taxon>Planctomycetia</taxon>
        <taxon>Pirellulales</taxon>
        <taxon>Pirellulaceae</taxon>
        <taxon>Lignipirellula</taxon>
    </lineage>
</organism>
<dbReference type="PANTHER" id="PTHR30520">
    <property type="entry name" value="FORMATE TRANSPORTER-RELATED"/>
    <property type="match status" value="1"/>
</dbReference>
<comment type="subcellular location">
    <subcellularLocation>
        <location evidence="1">Membrane</location>
        <topology evidence="1">Multi-pass membrane protein</topology>
    </subcellularLocation>
</comment>
<reference evidence="6 7" key="1">
    <citation type="submission" date="2019-02" db="EMBL/GenBank/DDBJ databases">
        <title>Deep-cultivation of Planctomycetes and their phenomic and genomic characterization uncovers novel biology.</title>
        <authorList>
            <person name="Wiegand S."/>
            <person name="Jogler M."/>
            <person name="Boedeker C."/>
            <person name="Pinto D."/>
            <person name="Vollmers J."/>
            <person name="Rivas-Marin E."/>
            <person name="Kohn T."/>
            <person name="Peeters S.H."/>
            <person name="Heuer A."/>
            <person name="Rast P."/>
            <person name="Oberbeckmann S."/>
            <person name="Bunk B."/>
            <person name="Jeske O."/>
            <person name="Meyerdierks A."/>
            <person name="Storesund J.E."/>
            <person name="Kallscheuer N."/>
            <person name="Luecker S."/>
            <person name="Lage O.M."/>
            <person name="Pohl T."/>
            <person name="Merkel B.J."/>
            <person name="Hornburger P."/>
            <person name="Mueller R.-W."/>
            <person name="Bruemmer F."/>
            <person name="Labrenz M."/>
            <person name="Spormann A.M."/>
            <person name="Op den Camp H."/>
            <person name="Overmann J."/>
            <person name="Amann R."/>
            <person name="Jetten M.S.M."/>
            <person name="Mascher T."/>
            <person name="Medema M.H."/>
            <person name="Devos D.P."/>
            <person name="Kaster A.-K."/>
            <person name="Ovreas L."/>
            <person name="Rohde M."/>
            <person name="Galperin M.Y."/>
            <person name="Jogler C."/>
        </authorList>
    </citation>
    <scope>NUCLEOTIDE SEQUENCE [LARGE SCALE GENOMIC DNA]</scope>
    <source>
        <strain evidence="6 7">Pla85_3_4</strain>
    </source>
</reference>
<dbReference type="PANTHER" id="PTHR30520:SF2">
    <property type="entry name" value="INNER MEMBRANE PROTEIN YFDC"/>
    <property type="match status" value="1"/>
</dbReference>
<dbReference type="GO" id="GO:0015499">
    <property type="term" value="F:formate transmembrane transporter activity"/>
    <property type="evidence" value="ECO:0007669"/>
    <property type="project" value="TreeGrafter"/>
</dbReference>
<dbReference type="Pfam" id="PF01226">
    <property type="entry name" value="Form_Nir_trans"/>
    <property type="match status" value="1"/>
</dbReference>
<protein>
    <submittedName>
        <fullName evidence="6">Inner membrane protein YfdC</fullName>
    </submittedName>
</protein>
<dbReference type="Gene3D" id="1.20.1080.10">
    <property type="entry name" value="Glycerol uptake facilitator protein"/>
    <property type="match status" value="1"/>
</dbReference>
<keyword evidence="4 5" id="KW-0472">Membrane</keyword>
<name>A0A518DY42_9BACT</name>
<feature type="transmembrane region" description="Helical" evidence="5">
    <location>
        <begin position="97"/>
        <end position="121"/>
    </location>
</feature>
<sequence length="346" mass="37177">MDDPTARIVPRLQFLVRELPCVEGRPWDREETPRVILVATCDASCFFDLNFLRKGFVLSDLTRPEKTGKEEEEPKKPSTEILRNEIREGLGALEGSAIGLAISGISAGLDIGFGPFLMAVVRTKLTGEFSEPILALIGANLYAVGFLFVVLGRSELFTEQTTLAVLPVLGGHSRPRALVRLWAIVLAANLAGGAIFAAILVLVGPALGIIDPVALGQIAEPLLGHPWWVTILSAVLAGWLMGLLSWLVAASRDTISQIVIVWLITTAIGIGHLHHVVAGSVQLFGAYFAGQNVALGELGLVLLWSTIGNILGGAFFVGVIKFGHTTYGKRPTQHNLEARVPKEEED</sequence>
<evidence type="ECO:0000256" key="1">
    <source>
        <dbReference type="ARBA" id="ARBA00004141"/>
    </source>
</evidence>
<accession>A0A518DY42</accession>
<dbReference type="InterPro" id="IPR000292">
    <property type="entry name" value="For/NO2_transpt"/>
</dbReference>
<keyword evidence="3 5" id="KW-1133">Transmembrane helix</keyword>
<evidence type="ECO:0000256" key="4">
    <source>
        <dbReference type="ARBA" id="ARBA00023136"/>
    </source>
</evidence>
<evidence type="ECO:0000256" key="5">
    <source>
        <dbReference type="SAM" id="Phobius"/>
    </source>
</evidence>
<feature type="transmembrane region" description="Helical" evidence="5">
    <location>
        <begin position="133"/>
        <end position="151"/>
    </location>
</feature>
<dbReference type="GO" id="GO:0005886">
    <property type="term" value="C:plasma membrane"/>
    <property type="evidence" value="ECO:0007669"/>
    <property type="project" value="TreeGrafter"/>
</dbReference>
<keyword evidence="2 5" id="KW-0812">Transmembrane</keyword>
<feature type="transmembrane region" description="Helical" evidence="5">
    <location>
        <begin position="227"/>
        <end position="248"/>
    </location>
</feature>
<feature type="transmembrane region" description="Helical" evidence="5">
    <location>
        <begin position="260"/>
        <end position="289"/>
    </location>
</feature>
<feature type="transmembrane region" description="Helical" evidence="5">
    <location>
        <begin position="301"/>
        <end position="320"/>
    </location>
</feature>
<dbReference type="KEGG" id="lcre:Pla8534_45900"/>
<evidence type="ECO:0000313" key="7">
    <source>
        <dbReference type="Proteomes" id="UP000317648"/>
    </source>
</evidence>
<evidence type="ECO:0000256" key="2">
    <source>
        <dbReference type="ARBA" id="ARBA00022692"/>
    </source>
</evidence>
<evidence type="ECO:0000313" key="6">
    <source>
        <dbReference type="EMBL" id="QDU96769.1"/>
    </source>
</evidence>
<feature type="transmembrane region" description="Helical" evidence="5">
    <location>
        <begin position="181"/>
        <end position="207"/>
    </location>
</feature>
<dbReference type="EMBL" id="CP036433">
    <property type="protein sequence ID" value="QDU96769.1"/>
    <property type="molecule type" value="Genomic_DNA"/>
</dbReference>
<proteinExistence type="predicted"/>
<dbReference type="Proteomes" id="UP000317648">
    <property type="component" value="Chromosome"/>
</dbReference>
<dbReference type="AlphaFoldDB" id="A0A518DY42"/>
<keyword evidence="7" id="KW-1185">Reference proteome</keyword>
<dbReference type="InterPro" id="IPR023271">
    <property type="entry name" value="Aquaporin-like"/>
</dbReference>